<dbReference type="Gene3D" id="1.20.5.170">
    <property type="match status" value="1"/>
</dbReference>
<dbReference type="InterPro" id="IPR000402">
    <property type="entry name" value="Na/K_ATPase_sub_beta"/>
</dbReference>
<dbReference type="Gene3D" id="2.60.40.1660">
    <property type="entry name" value="Na, k-atpase alpha subunit"/>
    <property type="match status" value="1"/>
</dbReference>
<evidence type="ECO:0000313" key="19">
    <source>
        <dbReference type="Proteomes" id="UP000694403"/>
    </source>
</evidence>
<dbReference type="InterPro" id="IPR038702">
    <property type="entry name" value="Na/K_ATPase_sub_beta_sf"/>
</dbReference>
<evidence type="ECO:0000256" key="9">
    <source>
        <dbReference type="ARBA" id="ARBA00022968"/>
    </source>
</evidence>
<dbReference type="GO" id="GO:1990573">
    <property type="term" value="P:potassium ion import across plasma membrane"/>
    <property type="evidence" value="ECO:0007669"/>
    <property type="project" value="TreeGrafter"/>
</dbReference>
<dbReference type="GO" id="GO:0006883">
    <property type="term" value="P:intracellular sodium ion homeostasis"/>
    <property type="evidence" value="ECO:0007669"/>
    <property type="project" value="TreeGrafter"/>
</dbReference>
<dbReference type="Ensembl" id="ENSCSRT00000028396.1">
    <property type="protein sequence ID" value="ENSCSRP00000027271.1"/>
    <property type="gene ID" value="ENSCSRG00000020224.1"/>
</dbReference>
<keyword evidence="14" id="KW-1015">Disulfide bond</keyword>
<dbReference type="GO" id="GO:0005890">
    <property type="term" value="C:sodium:potassium-exchanging ATPase complex"/>
    <property type="evidence" value="ECO:0007669"/>
    <property type="project" value="InterPro"/>
</dbReference>
<dbReference type="NCBIfam" id="TIGR01107">
    <property type="entry name" value="Na_K_ATPase_bet"/>
    <property type="match status" value="1"/>
</dbReference>
<evidence type="ECO:0000256" key="16">
    <source>
        <dbReference type="ARBA" id="ARBA00023201"/>
    </source>
</evidence>
<sequence length="250" mass="28102">FCSGRRSEELWQQFLYNLHSDEFLGCTAKSWGLILLFYLVFYGFLAALVTFTVWVMLQTLSGDIPKYRDRISSPGLMISPKPVTALEFYLNKPDSHSYAEYASTLKQFLKSYDASKQSKNIACTAGKVFEQNEDRAVKQACQFNRTKLGSCSGVEADAFGYAKGTPCVLVKMNRIIGYTHCISHLMGKNIRLELVNHFPQDSVHGFSGRIKNMEHSYAIRAITVPQECKGPNTNRFTKGFCSCCSGIGFE</sequence>
<dbReference type="PANTHER" id="PTHR11523:SF47">
    <property type="entry name" value="SODIUM_POTASSIUM-TRANSPORTING ATPASE SUBUNIT BETA-3"/>
    <property type="match status" value="1"/>
</dbReference>
<dbReference type="GO" id="GO:0030007">
    <property type="term" value="P:intracellular potassium ion homeostasis"/>
    <property type="evidence" value="ECO:0007669"/>
    <property type="project" value="TreeGrafter"/>
</dbReference>
<evidence type="ECO:0000256" key="13">
    <source>
        <dbReference type="ARBA" id="ARBA00023136"/>
    </source>
</evidence>
<dbReference type="Proteomes" id="UP000694403">
    <property type="component" value="Unplaced"/>
</dbReference>
<keyword evidence="9" id="KW-0735">Signal-anchor</keyword>
<dbReference type="PANTHER" id="PTHR11523">
    <property type="entry name" value="SODIUM/POTASSIUM-DEPENDENT ATPASE BETA SUBUNIT"/>
    <property type="match status" value="1"/>
</dbReference>
<evidence type="ECO:0000256" key="12">
    <source>
        <dbReference type="ARBA" id="ARBA00023065"/>
    </source>
</evidence>
<evidence type="ECO:0000256" key="4">
    <source>
        <dbReference type="ARBA" id="ARBA00022475"/>
    </source>
</evidence>
<organism evidence="18 19">
    <name type="scientific">Chelydra serpentina</name>
    <name type="common">Snapping turtle</name>
    <name type="synonym">Testudo serpentina</name>
    <dbReference type="NCBI Taxonomy" id="8475"/>
    <lineage>
        <taxon>Eukaryota</taxon>
        <taxon>Metazoa</taxon>
        <taxon>Chordata</taxon>
        <taxon>Craniata</taxon>
        <taxon>Vertebrata</taxon>
        <taxon>Euteleostomi</taxon>
        <taxon>Archelosauria</taxon>
        <taxon>Testudinata</taxon>
        <taxon>Testudines</taxon>
        <taxon>Cryptodira</taxon>
        <taxon>Durocryptodira</taxon>
        <taxon>Americhelydia</taxon>
        <taxon>Chelydroidea</taxon>
        <taxon>Chelydridae</taxon>
        <taxon>Chelydra</taxon>
    </lineage>
</organism>
<keyword evidence="10 17" id="KW-1133">Transmembrane helix</keyword>
<evidence type="ECO:0000256" key="11">
    <source>
        <dbReference type="ARBA" id="ARBA00023053"/>
    </source>
</evidence>
<evidence type="ECO:0000256" key="6">
    <source>
        <dbReference type="ARBA" id="ARBA00022607"/>
    </source>
</evidence>
<name>A0A8C3THL6_CHESE</name>
<dbReference type="Pfam" id="PF00287">
    <property type="entry name" value="Na_K-ATPase"/>
    <property type="match status" value="1"/>
</dbReference>
<keyword evidence="11" id="KW-0915">Sodium</keyword>
<evidence type="ECO:0000256" key="1">
    <source>
        <dbReference type="ARBA" id="ARBA00004401"/>
    </source>
</evidence>
<keyword evidence="12 17" id="KW-0406">Ion transport</keyword>
<comment type="function">
    <text evidence="17">This is the non-catalytic component of the active enzyme, which catalyzes the hydrolysis of ATP coupled with the exchange of Na(+) and K(+) ions across the plasma membrane.</text>
</comment>
<comment type="similarity">
    <text evidence="2 17">Belongs to the X(+)/potassium ATPases subunit beta family.</text>
</comment>
<proteinExistence type="inferred from homology"/>
<evidence type="ECO:0000256" key="17">
    <source>
        <dbReference type="RuleBase" id="RU362099"/>
    </source>
</evidence>
<keyword evidence="8" id="KW-0630">Potassium</keyword>
<dbReference type="AlphaFoldDB" id="A0A8C3THL6"/>
<evidence type="ECO:0000256" key="14">
    <source>
        <dbReference type="ARBA" id="ARBA00023157"/>
    </source>
</evidence>
<feature type="transmembrane region" description="Helical" evidence="17">
    <location>
        <begin position="31"/>
        <end position="57"/>
    </location>
</feature>
<evidence type="ECO:0000313" key="18">
    <source>
        <dbReference type="Ensembl" id="ENSCSRP00000027271.1"/>
    </source>
</evidence>
<evidence type="ECO:0000256" key="15">
    <source>
        <dbReference type="ARBA" id="ARBA00023180"/>
    </source>
</evidence>
<keyword evidence="7 17" id="KW-0812">Transmembrane</keyword>
<keyword evidence="4" id="KW-1003">Cell membrane</keyword>
<evidence type="ECO:0000256" key="5">
    <source>
        <dbReference type="ARBA" id="ARBA00022538"/>
    </source>
</evidence>
<keyword evidence="6" id="KW-0740">Sodium/potassium transport</keyword>
<reference evidence="18" key="2">
    <citation type="submission" date="2025-09" db="UniProtKB">
        <authorList>
            <consortium name="Ensembl"/>
        </authorList>
    </citation>
    <scope>IDENTIFICATION</scope>
</reference>
<evidence type="ECO:0000256" key="10">
    <source>
        <dbReference type="ARBA" id="ARBA00022989"/>
    </source>
</evidence>
<keyword evidence="15" id="KW-0325">Glycoprotein</keyword>
<evidence type="ECO:0000256" key="3">
    <source>
        <dbReference type="ARBA" id="ARBA00022448"/>
    </source>
</evidence>
<accession>A0A8C3THL6</accession>
<keyword evidence="5" id="KW-0633">Potassium transport</keyword>
<dbReference type="GO" id="GO:0036376">
    <property type="term" value="P:sodium ion export across plasma membrane"/>
    <property type="evidence" value="ECO:0007669"/>
    <property type="project" value="TreeGrafter"/>
</dbReference>
<reference evidence="18" key="1">
    <citation type="submission" date="2025-08" db="UniProtKB">
        <authorList>
            <consortium name="Ensembl"/>
        </authorList>
    </citation>
    <scope>IDENTIFICATION</scope>
</reference>
<keyword evidence="3 17" id="KW-0813">Transport</keyword>
<evidence type="ECO:0000256" key="8">
    <source>
        <dbReference type="ARBA" id="ARBA00022958"/>
    </source>
</evidence>
<dbReference type="PROSITE" id="PS00391">
    <property type="entry name" value="ATPASE_NA_K_BETA_2"/>
    <property type="match status" value="1"/>
</dbReference>
<keyword evidence="19" id="KW-1185">Reference proteome</keyword>
<protein>
    <recommendedName>
        <fullName evidence="17">Sodium/potassium-transporting ATPase subunit beta</fullName>
    </recommendedName>
</protein>
<keyword evidence="16" id="KW-0739">Sodium transport</keyword>
<keyword evidence="13 17" id="KW-0472">Membrane</keyword>
<dbReference type="GO" id="GO:0001671">
    <property type="term" value="F:ATPase activator activity"/>
    <property type="evidence" value="ECO:0007669"/>
    <property type="project" value="TreeGrafter"/>
</dbReference>
<evidence type="ECO:0000256" key="7">
    <source>
        <dbReference type="ARBA" id="ARBA00022692"/>
    </source>
</evidence>
<comment type="subcellular location">
    <subcellularLocation>
        <location evidence="1">Cell membrane</location>
        <topology evidence="1">Single-pass type II membrane protein</topology>
    </subcellularLocation>
    <subcellularLocation>
        <location evidence="17">Membrane</location>
    </subcellularLocation>
</comment>
<evidence type="ECO:0000256" key="2">
    <source>
        <dbReference type="ARBA" id="ARBA00005876"/>
    </source>
</evidence>